<keyword evidence="14" id="KW-1185">Reference proteome</keyword>
<dbReference type="InterPro" id="IPR015807">
    <property type="entry name" value="His-tRNA-ligase"/>
</dbReference>
<feature type="domain" description="Aminoacyl-transfer RNA synthetases class-II family profile" evidence="12">
    <location>
        <begin position="11"/>
        <end position="330"/>
    </location>
</feature>
<feature type="binding site" evidence="11">
    <location>
        <position position="266"/>
    </location>
    <ligand>
        <name>L-histidine</name>
        <dbReference type="ChEBI" id="CHEBI:57595"/>
    </ligand>
</feature>
<sequence length="433" mass="48500">MTDLLPTTPYRGTRDLLPQQMSVRQQFFHPLFEVIESYGFGRYDGPILEPAEIYEAKSGEEIANQQLYALTDRGGRRLALRPEMTPSAARMIARNLGSLQLPVRWYSHVICHRYERPQRGRLREHWQINVDIFGSDSVNSEIELFELIHDMMGALGATRDMWALRVGDRVLLESILRDIVKVPGDRLAEVSSLVDRWEKYPREKLAEDAEKLSLTSAQFDLLAETLGSGDEVLRAVPAEVAERSHVVRLLNSEARELVTFDPFIVRGLQYYTGTVFEVFDLHPENRRALFGGGRYADLAGLFTRQQVPGIGFAVGDVTLQDFLETHGLLPAPRPQADAVVIPLGESLTAEARRMAGVLRRAGVRTTTPLEPRKLSKELSAADHLGARVAVVVAEDEWRREAVLVKNLATREQHEVPVAELADRVTAVLASPAP</sequence>
<evidence type="ECO:0000256" key="5">
    <source>
        <dbReference type="ARBA" id="ARBA00022741"/>
    </source>
</evidence>
<keyword evidence="5 10" id="KW-0547">Nucleotide-binding</keyword>
<dbReference type="HAMAP" id="MF_00127">
    <property type="entry name" value="His_tRNA_synth"/>
    <property type="match status" value="1"/>
</dbReference>
<comment type="subcellular location">
    <subcellularLocation>
        <location evidence="10">Cytoplasm</location>
    </subcellularLocation>
</comment>
<dbReference type="RefSeq" id="WP_097229640.1">
    <property type="nucleotide sequence ID" value="NZ_OCNE01000002.1"/>
</dbReference>
<evidence type="ECO:0000256" key="2">
    <source>
        <dbReference type="ARBA" id="ARBA00011738"/>
    </source>
</evidence>
<dbReference type="Pfam" id="PF13393">
    <property type="entry name" value="tRNA-synt_His"/>
    <property type="match status" value="1"/>
</dbReference>
<feature type="binding site" evidence="11">
    <location>
        <begin position="270"/>
        <end position="271"/>
    </location>
    <ligand>
        <name>L-histidine</name>
        <dbReference type="ChEBI" id="CHEBI:57595"/>
    </ligand>
</feature>
<evidence type="ECO:0000313" key="13">
    <source>
        <dbReference type="EMBL" id="SOD60707.1"/>
    </source>
</evidence>
<dbReference type="InterPro" id="IPR045864">
    <property type="entry name" value="aa-tRNA-synth_II/BPL/LPL"/>
</dbReference>
<keyword evidence="4 10" id="KW-0436">Ligase</keyword>
<dbReference type="SUPFAM" id="SSF52954">
    <property type="entry name" value="Class II aaRS ABD-related"/>
    <property type="match status" value="1"/>
</dbReference>
<feature type="binding site" evidence="11">
    <location>
        <begin position="83"/>
        <end position="85"/>
    </location>
    <ligand>
        <name>L-histidine</name>
        <dbReference type="ChEBI" id="CHEBI:57595"/>
    </ligand>
</feature>
<dbReference type="InterPro" id="IPR004154">
    <property type="entry name" value="Anticodon-bd"/>
</dbReference>
<dbReference type="Gene3D" id="3.40.50.800">
    <property type="entry name" value="Anticodon-binding domain"/>
    <property type="match status" value="1"/>
</dbReference>
<dbReference type="AlphaFoldDB" id="A0A286DPU0"/>
<evidence type="ECO:0000313" key="14">
    <source>
        <dbReference type="Proteomes" id="UP000219072"/>
    </source>
</evidence>
<dbReference type="NCBIfam" id="TIGR00442">
    <property type="entry name" value="hisS"/>
    <property type="match status" value="1"/>
</dbReference>
<comment type="similarity">
    <text evidence="1 10">Belongs to the class-II aminoacyl-tRNA synthetase family.</text>
</comment>
<evidence type="ECO:0000256" key="11">
    <source>
        <dbReference type="PIRSR" id="PIRSR001549-1"/>
    </source>
</evidence>
<dbReference type="GO" id="GO:0004821">
    <property type="term" value="F:histidine-tRNA ligase activity"/>
    <property type="evidence" value="ECO:0007669"/>
    <property type="project" value="UniProtKB-UniRule"/>
</dbReference>
<dbReference type="InterPro" id="IPR036621">
    <property type="entry name" value="Anticodon-bd_dom_sf"/>
</dbReference>
<keyword evidence="7 10" id="KW-0648">Protein biosynthesis</keyword>
<evidence type="ECO:0000256" key="7">
    <source>
        <dbReference type="ARBA" id="ARBA00022917"/>
    </source>
</evidence>
<gene>
    <name evidence="10" type="primary">hisS</name>
    <name evidence="13" type="ORF">SAMN06297387_102227</name>
</gene>
<feature type="binding site" evidence="11">
    <location>
        <position position="113"/>
    </location>
    <ligand>
        <name>L-histidine</name>
        <dbReference type="ChEBI" id="CHEBI:57595"/>
    </ligand>
</feature>
<reference evidence="13 14" key="1">
    <citation type="submission" date="2017-09" db="EMBL/GenBank/DDBJ databases">
        <authorList>
            <person name="Ehlers B."/>
            <person name="Leendertz F.H."/>
        </authorList>
    </citation>
    <scope>NUCLEOTIDE SEQUENCE [LARGE SCALE GENOMIC DNA]</scope>
    <source>
        <strain evidence="13 14">CGMCC 4.7095</strain>
    </source>
</reference>
<evidence type="ECO:0000259" key="12">
    <source>
        <dbReference type="PROSITE" id="PS50862"/>
    </source>
</evidence>
<keyword evidence="6 10" id="KW-0067">ATP-binding</keyword>
<dbReference type="EC" id="6.1.1.21" evidence="10"/>
<dbReference type="InterPro" id="IPR004516">
    <property type="entry name" value="HisRS/HisZ"/>
</dbReference>
<dbReference type="SUPFAM" id="SSF55681">
    <property type="entry name" value="Class II aaRS and biotin synthetases"/>
    <property type="match status" value="1"/>
</dbReference>
<evidence type="ECO:0000256" key="1">
    <source>
        <dbReference type="ARBA" id="ARBA00008226"/>
    </source>
</evidence>
<dbReference type="InterPro" id="IPR041715">
    <property type="entry name" value="HisRS-like_core"/>
</dbReference>
<dbReference type="GO" id="GO:0005524">
    <property type="term" value="F:ATP binding"/>
    <property type="evidence" value="ECO:0007669"/>
    <property type="project" value="UniProtKB-UniRule"/>
</dbReference>
<dbReference type="Gene3D" id="3.30.930.10">
    <property type="entry name" value="Bira Bifunctional Protein, Domain 2"/>
    <property type="match status" value="1"/>
</dbReference>
<dbReference type="OrthoDB" id="9800814at2"/>
<dbReference type="PIRSF" id="PIRSF001549">
    <property type="entry name" value="His-tRNA_synth"/>
    <property type="match status" value="1"/>
</dbReference>
<organism evidence="13 14">
    <name type="scientific">Streptomyces zhaozhouensis</name>
    <dbReference type="NCBI Taxonomy" id="1300267"/>
    <lineage>
        <taxon>Bacteria</taxon>
        <taxon>Bacillati</taxon>
        <taxon>Actinomycetota</taxon>
        <taxon>Actinomycetes</taxon>
        <taxon>Kitasatosporales</taxon>
        <taxon>Streptomycetaceae</taxon>
        <taxon>Streptomyces</taxon>
    </lineage>
</organism>
<name>A0A286DPU0_9ACTN</name>
<dbReference type="CDD" id="cd00859">
    <property type="entry name" value="HisRS_anticodon"/>
    <property type="match status" value="1"/>
</dbReference>
<dbReference type="Pfam" id="PF03129">
    <property type="entry name" value="HGTP_anticodon"/>
    <property type="match status" value="1"/>
</dbReference>
<comment type="catalytic activity">
    <reaction evidence="9 10">
        <text>tRNA(His) + L-histidine + ATP = L-histidyl-tRNA(His) + AMP + diphosphate + H(+)</text>
        <dbReference type="Rhea" id="RHEA:17313"/>
        <dbReference type="Rhea" id="RHEA-COMP:9665"/>
        <dbReference type="Rhea" id="RHEA-COMP:9689"/>
        <dbReference type="ChEBI" id="CHEBI:15378"/>
        <dbReference type="ChEBI" id="CHEBI:30616"/>
        <dbReference type="ChEBI" id="CHEBI:33019"/>
        <dbReference type="ChEBI" id="CHEBI:57595"/>
        <dbReference type="ChEBI" id="CHEBI:78442"/>
        <dbReference type="ChEBI" id="CHEBI:78527"/>
        <dbReference type="ChEBI" id="CHEBI:456215"/>
        <dbReference type="EC" id="6.1.1.21"/>
    </reaction>
</comment>
<evidence type="ECO:0000256" key="8">
    <source>
        <dbReference type="ARBA" id="ARBA00023146"/>
    </source>
</evidence>
<dbReference type="CDD" id="cd00773">
    <property type="entry name" value="HisRS-like_core"/>
    <property type="match status" value="1"/>
</dbReference>
<dbReference type="InterPro" id="IPR006195">
    <property type="entry name" value="aa-tRNA-synth_II"/>
</dbReference>
<evidence type="ECO:0000256" key="10">
    <source>
        <dbReference type="HAMAP-Rule" id="MF_00127"/>
    </source>
</evidence>
<proteinExistence type="inferred from homology"/>
<evidence type="ECO:0000256" key="3">
    <source>
        <dbReference type="ARBA" id="ARBA00022490"/>
    </source>
</evidence>
<feature type="binding site" evidence="11">
    <location>
        <position position="131"/>
    </location>
    <ligand>
        <name>L-histidine</name>
        <dbReference type="ChEBI" id="CHEBI:57595"/>
    </ligand>
</feature>
<dbReference type="PROSITE" id="PS50862">
    <property type="entry name" value="AA_TRNA_LIGASE_II"/>
    <property type="match status" value="1"/>
</dbReference>
<dbReference type="PANTHER" id="PTHR43707:SF1">
    <property type="entry name" value="HISTIDINE--TRNA LIGASE, MITOCHONDRIAL-RELATED"/>
    <property type="match status" value="1"/>
</dbReference>
<evidence type="ECO:0000256" key="4">
    <source>
        <dbReference type="ARBA" id="ARBA00022598"/>
    </source>
</evidence>
<accession>A0A286DPU0</accession>
<dbReference type="Proteomes" id="UP000219072">
    <property type="component" value="Unassembled WGS sequence"/>
</dbReference>
<comment type="subunit">
    <text evidence="2 10">Homodimer.</text>
</comment>
<evidence type="ECO:0000256" key="9">
    <source>
        <dbReference type="ARBA" id="ARBA00047639"/>
    </source>
</evidence>
<dbReference type="PANTHER" id="PTHR43707">
    <property type="entry name" value="HISTIDYL-TRNA SYNTHETASE"/>
    <property type="match status" value="1"/>
</dbReference>
<dbReference type="InterPro" id="IPR033656">
    <property type="entry name" value="HisRS_anticodon"/>
</dbReference>
<feature type="binding site" evidence="11">
    <location>
        <position position="127"/>
    </location>
    <ligand>
        <name>L-histidine</name>
        <dbReference type="ChEBI" id="CHEBI:57595"/>
    </ligand>
</feature>
<evidence type="ECO:0000256" key="6">
    <source>
        <dbReference type="ARBA" id="ARBA00022840"/>
    </source>
</evidence>
<dbReference type="EMBL" id="OCNE01000002">
    <property type="protein sequence ID" value="SOD60707.1"/>
    <property type="molecule type" value="Genomic_DNA"/>
</dbReference>
<keyword evidence="3 10" id="KW-0963">Cytoplasm</keyword>
<dbReference type="GO" id="GO:0005737">
    <property type="term" value="C:cytoplasm"/>
    <property type="evidence" value="ECO:0007669"/>
    <property type="project" value="UniProtKB-SubCell"/>
</dbReference>
<keyword evidence="8 10" id="KW-0030">Aminoacyl-tRNA synthetase</keyword>
<dbReference type="GO" id="GO:0006427">
    <property type="term" value="P:histidyl-tRNA aminoacylation"/>
    <property type="evidence" value="ECO:0007669"/>
    <property type="project" value="UniProtKB-UniRule"/>
</dbReference>
<protein>
    <recommendedName>
        <fullName evidence="10">Histidine--tRNA ligase</fullName>
        <ecNumber evidence="10">6.1.1.21</ecNumber>
    </recommendedName>
    <alternativeName>
        <fullName evidence="10">Histidyl-tRNA synthetase</fullName>
        <shortName evidence="10">HisRS</shortName>
    </alternativeName>
</protein>